<dbReference type="Gene3D" id="3.40.50.2000">
    <property type="entry name" value="Glycogen Phosphorylase B"/>
    <property type="match status" value="1"/>
</dbReference>
<reference evidence="1" key="1">
    <citation type="journal article" date="2020" name="Nature">
        <title>Giant virus diversity and host interactions through global metagenomics.</title>
        <authorList>
            <person name="Schulz F."/>
            <person name="Roux S."/>
            <person name="Paez-Espino D."/>
            <person name="Jungbluth S."/>
            <person name="Walsh D.A."/>
            <person name="Denef V.J."/>
            <person name="McMahon K.D."/>
            <person name="Konstantinidis K.T."/>
            <person name="Eloe-Fadrosh E.A."/>
            <person name="Kyrpides N.C."/>
            <person name="Woyke T."/>
        </authorList>
    </citation>
    <scope>NUCLEOTIDE SEQUENCE</scope>
    <source>
        <strain evidence="1">GVMAG-S-3300013286-35</strain>
    </source>
</reference>
<dbReference type="EMBL" id="MN740994">
    <property type="protein sequence ID" value="QHU22050.1"/>
    <property type="molecule type" value="Genomic_DNA"/>
</dbReference>
<dbReference type="InterPro" id="IPR029044">
    <property type="entry name" value="Nucleotide-diphossugar_trans"/>
</dbReference>
<accession>A0A6C0KZH2</accession>
<dbReference type="SUPFAM" id="SSF53448">
    <property type="entry name" value="Nucleotide-diphospho-sugar transferases"/>
    <property type="match status" value="1"/>
</dbReference>
<dbReference type="Gene3D" id="3.90.550.10">
    <property type="entry name" value="Spore Coat Polysaccharide Biosynthesis Protein SpsA, Chain A"/>
    <property type="match status" value="1"/>
</dbReference>
<organism evidence="1">
    <name type="scientific">viral metagenome</name>
    <dbReference type="NCBI Taxonomy" id="1070528"/>
    <lineage>
        <taxon>unclassified sequences</taxon>
        <taxon>metagenomes</taxon>
        <taxon>organismal metagenomes</taxon>
    </lineage>
</organism>
<sequence length="562" mass="62804">MVGHKVVIFSRGAGNQQYGLGLDARLLEKTLSDLDVVVKHQDPYMYVGTESADIHIYLEVPCKAAFPWARINVIIPNAEWWLTDAWSWALTEPSAFFLFKSRHSKKLFGSVRGAYIGWRGPDLDVTVPSVPQVLYIIGGSVNKLAASRVIIDAWKPSYPPLVVVGSGAGPKKENVRWISKYISQVERRTLQKESMYHCVASVAEGFGYTCAEAMLCGAQPLWTDIPVYSENWGEELGSVGLIKTKAGREGKMLDTARTFTREDVWAAMDSLLAHERIPARLGVVARGMNKAFRASFAQAWTRIEGLLQTSSAAIGPPKVLQELPALGVITLVHNRPEWFFHSLRNIEISSYPADKLHWVIVDDSEPVKRVDTMVARVRAKMPHLKIYYVSLAQKTSIGEKRNKGCTAALAVWPHITTLAFMDDDDHYPPDSLPLRASWLASSGMGAVACATLPMYDLTRYISAMNVPPLDLKPAQRVSEATLCFNREFWLDRRFSHVSVAEGEEFLEGRNWLEIPPTNVIVSFLHGKNSTSRRIPETREPNGCHYGFSDDYFTLIHGIASRV</sequence>
<dbReference type="SUPFAM" id="SSF53756">
    <property type="entry name" value="UDP-Glycosyltransferase/glycogen phosphorylase"/>
    <property type="match status" value="1"/>
</dbReference>
<protein>
    <submittedName>
        <fullName evidence="1">Uncharacterized protein</fullName>
    </submittedName>
</protein>
<proteinExistence type="predicted"/>
<dbReference type="CDD" id="cd00761">
    <property type="entry name" value="Glyco_tranf_GTA_type"/>
    <property type="match status" value="1"/>
</dbReference>
<evidence type="ECO:0000313" key="1">
    <source>
        <dbReference type="EMBL" id="QHU22050.1"/>
    </source>
</evidence>
<name>A0A6C0KZH2_9ZZZZ</name>
<dbReference type="AlphaFoldDB" id="A0A6C0KZH2"/>